<protein>
    <recommendedName>
        <fullName evidence="3">N-acetyltransferase domain-containing protein</fullName>
    </recommendedName>
</protein>
<accession>A0A242NIY9</accession>
<evidence type="ECO:0000256" key="2">
    <source>
        <dbReference type="ARBA" id="ARBA00023315"/>
    </source>
</evidence>
<dbReference type="RefSeq" id="WP_086272048.1">
    <property type="nucleotide sequence ID" value="NZ_CAMLPS010000177.1"/>
</dbReference>
<comment type="caution">
    <text evidence="4">The sequence shown here is derived from an EMBL/GenBank/DDBJ whole genome shotgun (WGS) entry which is preliminary data.</text>
</comment>
<evidence type="ECO:0000313" key="4">
    <source>
        <dbReference type="EMBL" id="OTQ00120.1"/>
    </source>
</evidence>
<evidence type="ECO:0000259" key="3">
    <source>
        <dbReference type="PROSITE" id="PS51186"/>
    </source>
</evidence>
<dbReference type="Gene3D" id="3.40.630.30">
    <property type="match status" value="1"/>
</dbReference>
<dbReference type="GO" id="GO:0016747">
    <property type="term" value="F:acyltransferase activity, transferring groups other than amino-acyl groups"/>
    <property type="evidence" value="ECO:0007669"/>
    <property type="project" value="InterPro"/>
</dbReference>
<dbReference type="CDD" id="cd04301">
    <property type="entry name" value="NAT_SF"/>
    <property type="match status" value="1"/>
</dbReference>
<dbReference type="Proteomes" id="UP000194977">
    <property type="component" value="Unassembled WGS sequence"/>
</dbReference>
<evidence type="ECO:0000313" key="5">
    <source>
        <dbReference type="EMBL" id="OTQ10390.1"/>
    </source>
</evidence>
<dbReference type="EMBL" id="NART01000019">
    <property type="protein sequence ID" value="OTQ10390.1"/>
    <property type="molecule type" value="Genomic_DNA"/>
</dbReference>
<evidence type="ECO:0000313" key="6">
    <source>
        <dbReference type="Proteomes" id="UP000194800"/>
    </source>
</evidence>
<dbReference type="Proteomes" id="UP000194800">
    <property type="component" value="Unassembled WGS sequence"/>
</dbReference>
<dbReference type="PANTHER" id="PTHR43800">
    <property type="entry name" value="PEPTIDYL-LYSINE N-ACETYLTRANSFERASE YJAB"/>
    <property type="match status" value="1"/>
</dbReference>
<dbReference type="EMBL" id="NARP01000011">
    <property type="protein sequence ID" value="OTQ00120.1"/>
    <property type="molecule type" value="Genomic_DNA"/>
</dbReference>
<evidence type="ECO:0000313" key="7">
    <source>
        <dbReference type="Proteomes" id="UP000194977"/>
    </source>
</evidence>
<keyword evidence="1" id="KW-0808">Transferase</keyword>
<dbReference type="PROSITE" id="PS51186">
    <property type="entry name" value="GNAT"/>
    <property type="match status" value="1"/>
</dbReference>
<dbReference type="Pfam" id="PF00583">
    <property type="entry name" value="Acetyltransf_1"/>
    <property type="match status" value="1"/>
</dbReference>
<gene>
    <name evidence="5" type="ORF">B6C91_05965</name>
    <name evidence="4" type="ORF">B6D08_05375</name>
</gene>
<evidence type="ECO:0000256" key="1">
    <source>
        <dbReference type="ARBA" id="ARBA00022679"/>
    </source>
</evidence>
<dbReference type="InterPro" id="IPR000182">
    <property type="entry name" value="GNAT_dom"/>
</dbReference>
<dbReference type="InterPro" id="IPR016181">
    <property type="entry name" value="Acyl_CoA_acyltransferase"/>
</dbReference>
<feature type="domain" description="N-acetyltransferase" evidence="3">
    <location>
        <begin position="1"/>
        <end position="140"/>
    </location>
</feature>
<name>A0A242NIY9_9GAMM</name>
<dbReference type="SUPFAM" id="SSF55729">
    <property type="entry name" value="Acyl-CoA N-acyltransferases (Nat)"/>
    <property type="match status" value="1"/>
</dbReference>
<dbReference type="AlphaFoldDB" id="A0A242NIY9"/>
<keyword evidence="2" id="KW-0012">Acyltransferase</keyword>
<keyword evidence="6" id="KW-1185">Reference proteome</keyword>
<dbReference type="PANTHER" id="PTHR43800:SF1">
    <property type="entry name" value="PEPTIDYL-LYSINE N-ACETYLTRANSFERASE YJAB"/>
    <property type="match status" value="1"/>
</dbReference>
<organism evidence="4 7">
    <name type="scientific">Gilliamella apicola</name>
    <dbReference type="NCBI Taxonomy" id="1196095"/>
    <lineage>
        <taxon>Bacteria</taxon>
        <taxon>Pseudomonadati</taxon>
        <taxon>Pseudomonadota</taxon>
        <taxon>Gammaproteobacteria</taxon>
        <taxon>Orbales</taxon>
        <taxon>Orbaceae</taxon>
        <taxon>Gilliamella</taxon>
    </lineage>
</organism>
<dbReference type="OrthoDB" id="9789605at2"/>
<proteinExistence type="predicted"/>
<reference evidence="6 7" key="1">
    <citation type="submission" date="2017-03" db="EMBL/GenBank/DDBJ databases">
        <title>Comparative genomics of honeybee gut symbionts reveal geographically distinct and subgroup specific antibiotic resistance.</title>
        <authorList>
            <person name="Ludvigsen J."/>
            <person name="Porcellato D."/>
            <person name="Labee-Lund T.M."/>
            <person name="Amdam G.V."/>
            <person name="Rudi K."/>
        </authorList>
    </citation>
    <scope>NUCLEOTIDE SEQUENCE [LARGE SCALE GENOMIC DNA]</scope>
    <source>
        <strain evidence="4 7">A-7-12</strain>
        <strain evidence="5 6">A-9-12</strain>
    </source>
</reference>
<sequence>MIREFKSADLDKVMEIWLQGNEQAHNFIDSNFFKQNFDIVEMLIPMSTVYVQDLDGVKGFVGITENYISGLFVEQGYRRQGTGKALVNKAKQRYNELFVHVYKKNTDAVNFFLSQNFEIISESINEESNESELLLRCDIEHNVKIGKCAL</sequence>